<evidence type="ECO:0000256" key="1">
    <source>
        <dbReference type="SAM" id="MobiDB-lite"/>
    </source>
</evidence>
<reference evidence="2 3" key="1">
    <citation type="submission" date="2014-03" db="EMBL/GenBank/DDBJ databases">
        <title>Draft genome of the hookworm Oesophagostomum dentatum.</title>
        <authorList>
            <person name="Mitreva M."/>
        </authorList>
    </citation>
    <scope>NUCLEOTIDE SEQUENCE [LARGE SCALE GENOMIC DNA]</scope>
    <source>
        <strain evidence="2 3">OD-Hann</strain>
    </source>
</reference>
<name>A0A0B1T3W7_OESDE</name>
<dbReference type="AlphaFoldDB" id="A0A0B1T3W7"/>
<evidence type="ECO:0000313" key="3">
    <source>
        <dbReference type="Proteomes" id="UP000053660"/>
    </source>
</evidence>
<accession>A0A0B1T3W7</accession>
<dbReference type="EMBL" id="KN552597">
    <property type="protein sequence ID" value="KHJ90846.1"/>
    <property type="molecule type" value="Genomic_DNA"/>
</dbReference>
<keyword evidence="3" id="KW-1185">Reference proteome</keyword>
<evidence type="ECO:0000313" key="2">
    <source>
        <dbReference type="EMBL" id="KHJ90846.1"/>
    </source>
</evidence>
<gene>
    <name evidence="2" type="ORF">OESDEN_09298</name>
</gene>
<feature type="non-terminal residue" evidence="2">
    <location>
        <position position="79"/>
    </location>
</feature>
<sequence>MDDLKGELIAKRVKMELTELKEDKTSLKSDTRPSSSTATIQPPQAENDLQPSIGNCPESRTSSELPASIPPAFSFIHDD</sequence>
<organism evidence="2 3">
    <name type="scientific">Oesophagostomum dentatum</name>
    <name type="common">Nodular worm</name>
    <dbReference type="NCBI Taxonomy" id="61180"/>
    <lineage>
        <taxon>Eukaryota</taxon>
        <taxon>Metazoa</taxon>
        <taxon>Ecdysozoa</taxon>
        <taxon>Nematoda</taxon>
        <taxon>Chromadorea</taxon>
        <taxon>Rhabditida</taxon>
        <taxon>Rhabditina</taxon>
        <taxon>Rhabditomorpha</taxon>
        <taxon>Strongyloidea</taxon>
        <taxon>Strongylidae</taxon>
        <taxon>Oesophagostomum</taxon>
    </lineage>
</organism>
<feature type="compositionally biased region" description="Basic and acidic residues" evidence="1">
    <location>
        <begin position="21"/>
        <end position="31"/>
    </location>
</feature>
<dbReference type="Proteomes" id="UP000053660">
    <property type="component" value="Unassembled WGS sequence"/>
</dbReference>
<feature type="compositionally biased region" description="Polar residues" evidence="1">
    <location>
        <begin position="32"/>
        <end position="65"/>
    </location>
</feature>
<proteinExistence type="predicted"/>
<protein>
    <submittedName>
        <fullName evidence="2">Uncharacterized protein</fullName>
    </submittedName>
</protein>
<feature type="region of interest" description="Disordered" evidence="1">
    <location>
        <begin position="21"/>
        <end position="79"/>
    </location>
</feature>